<evidence type="ECO:0000256" key="2">
    <source>
        <dbReference type="ARBA" id="ARBA00022837"/>
    </source>
</evidence>
<dbReference type="PROSITE" id="PS50222">
    <property type="entry name" value="EF_HAND_2"/>
    <property type="match status" value="4"/>
</dbReference>
<evidence type="ECO:0000256" key="1">
    <source>
        <dbReference type="ARBA" id="ARBA00022737"/>
    </source>
</evidence>
<dbReference type="WBParaSite" id="maker-uti_cns_0003651-snap-gene-0.3-mRNA-1">
    <property type="protein sequence ID" value="maker-uti_cns_0003651-snap-gene-0.3-mRNA-1"/>
    <property type="gene ID" value="maker-uti_cns_0003651-snap-gene-0.3"/>
</dbReference>
<feature type="domain" description="EF-hand" evidence="3">
    <location>
        <begin position="10"/>
        <end position="45"/>
    </location>
</feature>
<dbReference type="GO" id="GO:0016460">
    <property type="term" value="C:myosin II complex"/>
    <property type="evidence" value="ECO:0007669"/>
    <property type="project" value="TreeGrafter"/>
</dbReference>
<dbReference type="InterPro" id="IPR018247">
    <property type="entry name" value="EF_Hand_1_Ca_BS"/>
</dbReference>
<dbReference type="PANTHER" id="PTHR23048">
    <property type="entry name" value="MYOSIN LIGHT CHAIN 1, 3"/>
    <property type="match status" value="1"/>
</dbReference>
<dbReference type="Proteomes" id="UP000095280">
    <property type="component" value="Unplaced"/>
</dbReference>
<dbReference type="PANTHER" id="PTHR23048:SF0">
    <property type="entry name" value="CALMODULIN LIKE 3"/>
    <property type="match status" value="1"/>
</dbReference>
<evidence type="ECO:0000259" key="3">
    <source>
        <dbReference type="PROSITE" id="PS50222"/>
    </source>
</evidence>
<reference evidence="5" key="1">
    <citation type="submission" date="2016-11" db="UniProtKB">
        <authorList>
            <consortium name="WormBaseParasite"/>
        </authorList>
    </citation>
    <scope>IDENTIFICATION</scope>
</reference>
<name>A0A1I8GYE0_9PLAT</name>
<dbReference type="FunFam" id="1.10.238.10:FF:000527">
    <property type="entry name" value="Calmodulin-3"/>
    <property type="match status" value="1"/>
</dbReference>
<feature type="domain" description="EF-hand" evidence="3">
    <location>
        <begin position="83"/>
        <end position="118"/>
    </location>
</feature>
<dbReference type="CDD" id="cd00051">
    <property type="entry name" value="EFh"/>
    <property type="match status" value="2"/>
</dbReference>
<dbReference type="SUPFAM" id="SSF47473">
    <property type="entry name" value="EF-hand"/>
    <property type="match status" value="1"/>
</dbReference>
<keyword evidence="4" id="KW-1185">Reference proteome</keyword>
<dbReference type="InterPro" id="IPR011992">
    <property type="entry name" value="EF-hand-dom_pair"/>
</dbReference>
<evidence type="ECO:0000313" key="5">
    <source>
        <dbReference type="WBParaSite" id="maker-uti_cns_0003651-snap-gene-0.3-mRNA-1"/>
    </source>
</evidence>
<organism evidence="4 5">
    <name type="scientific">Macrostomum lignano</name>
    <dbReference type="NCBI Taxonomy" id="282301"/>
    <lineage>
        <taxon>Eukaryota</taxon>
        <taxon>Metazoa</taxon>
        <taxon>Spiralia</taxon>
        <taxon>Lophotrochozoa</taxon>
        <taxon>Platyhelminthes</taxon>
        <taxon>Rhabditophora</taxon>
        <taxon>Macrostomorpha</taxon>
        <taxon>Macrostomida</taxon>
        <taxon>Macrostomidae</taxon>
        <taxon>Macrostomum</taxon>
    </lineage>
</organism>
<protein>
    <submittedName>
        <fullName evidence="5">Calmodulin</fullName>
    </submittedName>
</protein>
<dbReference type="AlphaFoldDB" id="A0A1I8GYE0"/>
<dbReference type="Gene3D" id="1.10.238.10">
    <property type="entry name" value="EF-hand"/>
    <property type="match status" value="2"/>
</dbReference>
<keyword evidence="2" id="KW-0106">Calcium</keyword>
<proteinExistence type="predicted"/>
<accession>A0A1I8GYE0</accession>
<dbReference type="PROSITE" id="PS00018">
    <property type="entry name" value="EF_HAND_1"/>
    <property type="match status" value="4"/>
</dbReference>
<dbReference type="SMART" id="SM00054">
    <property type="entry name" value="EFh"/>
    <property type="match status" value="4"/>
</dbReference>
<dbReference type="Pfam" id="PF13499">
    <property type="entry name" value="EF-hand_7"/>
    <property type="match status" value="2"/>
</dbReference>
<dbReference type="InterPro" id="IPR002048">
    <property type="entry name" value="EF_hand_dom"/>
</dbReference>
<feature type="domain" description="EF-hand" evidence="3">
    <location>
        <begin position="119"/>
        <end position="154"/>
    </location>
</feature>
<keyword evidence="1" id="KW-0677">Repeat</keyword>
<evidence type="ECO:0000313" key="4">
    <source>
        <dbReference type="Proteomes" id="UP000095280"/>
    </source>
</evidence>
<dbReference type="GO" id="GO:0005509">
    <property type="term" value="F:calcium ion binding"/>
    <property type="evidence" value="ECO:0007669"/>
    <property type="project" value="InterPro"/>
</dbReference>
<sequence>MADFTKFDQSLVAEYREAFALFDKDGDGCITTKELGRVMKSLGQNPTDAQLQDMVSEVDTDGNGSIEFSEFVTMMEKRKTEDEFVAEIEATFKVFDRDQDGFIGPAELRHVLGNLGVKITEQEAADMIAEADYNKDGVVDFDEFYKMMKKRNPPKLRK</sequence>
<dbReference type="InterPro" id="IPR050230">
    <property type="entry name" value="CALM/Myosin/TropC-like"/>
</dbReference>
<feature type="domain" description="EF-hand" evidence="3">
    <location>
        <begin position="46"/>
        <end position="81"/>
    </location>
</feature>